<feature type="transmembrane region" description="Helical" evidence="6">
    <location>
        <begin position="215"/>
        <end position="233"/>
    </location>
</feature>
<dbReference type="InterPro" id="IPR001248">
    <property type="entry name" value="Pur-cyt_permease"/>
</dbReference>
<feature type="transmembrane region" description="Helical" evidence="6">
    <location>
        <begin position="334"/>
        <end position="353"/>
    </location>
</feature>
<dbReference type="Pfam" id="PF02133">
    <property type="entry name" value="Transp_cyt_pur"/>
    <property type="match status" value="1"/>
</dbReference>
<feature type="transmembrane region" description="Helical" evidence="6">
    <location>
        <begin position="403"/>
        <end position="420"/>
    </location>
</feature>
<feature type="transmembrane region" description="Helical" evidence="6">
    <location>
        <begin position="150"/>
        <end position="171"/>
    </location>
</feature>
<dbReference type="Proteomes" id="UP001597048">
    <property type="component" value="Unassembled WGS sequence"/>
</dbReference>
<evidence type="ECO:0000313" key="8">
    <source>
        <dbReference type="Proteomes" id="UP001597048"/>
    </source>
</evidence>
<comment type="caution">
    <text evidence="7">The sequence shown here is derived from an EMBL/GenBank/DDBJ whole genome shotgun (WGS) entry which is preliminary data.</text>
</comment>
<feature type="transmembrane region" description="Helical" evidence="6">
    <location>
        <begin position="66"/>
        <end position="86"/>
    </location>
</feature>
<keyword evidence="4 6" id="KW-1133">Transmembrane helix</keyword>
<reference evidence="8" key="1">
    <citation type="journal article" date="2019" name="Int. J. Syst. Evol. Microbiol.">
        <title>The Global Catalogue of Microorganisms (GCM) 10K type strain sequencing project: providing services to taxonomists for standard genome sequencing and annotation.</title>
        <authorList>
            <consortium name="The Broad Institute Genomics Platform"/>
            <consortium name="The Broad Institute Genome Sequencing Center for Infectious Disease"/>
            <person name="Wu L."/>
            <person name="Ma J."/>
        </authorList>
    </citation>
    <scope>NUCLEOTIDE SEQUENCE [LARGE SCALE GENOMIC DNA]</scope>
    <source>
        <strain evidence="8">CCUG 60525</strain>
    </source>
</reference>
<feature type="transmembrane region" description="Helical" evidence="6">
    <location>
        <begin position="295"/>
        <end position="313"/>
    </location>
</feature>
<comment type="similarity">
    <text evidence="2">Belongs to the purine-cytosine permease (2.A.39) family.</text>
</comment>
<evidence type="ECO:0000256" key="6">
    <source>
        <dbReference type="SAM" id="Phobius"/>
    </source>
</evidence>
<feature type="transmembrane region" description="Helical" evidence="6">
    <location>
        <begin position="359"/>
        <end position="383"/>
    </location>
</feature>
<keyword evidence="8" id="KW-1185">Reference proteome</keyword>
<evidence type="ECO:0000256" key="3">
    <source>
        <dbReference type="ARBA" id="ARBA00022692"/>
    </source>
</evidence>
<name>A0ABW3KEV6_9GAMM</name>
<dbReference type="CDD" id="cd10323">
    <property type="entry name" value="SLC-NCS1sbd"/>
    <property type="match status" value="1"/>
</dbReference>
<dbReference type="PANTHER" id="PTHR30618">
    <property type="entry name" value="NCS1 FAMILY PURINE/PYRIMIDINE TRANSPORTER"/>
    <property type="match status" value="1"/>
</dbReference>
<keyword evidence="5 6" id="KW-0472">Membrane</keyword>
<accession>A0ABW3KEV6</accession>
<dbReference type="InterPro" id="IPR045225">
    <property type="entry name" value="Uracil/uridine/allantoin_perm"/>
</dbReference>
<dbReference type="EMBL" id="JBHTJS010000011">
    <property type="protein sequence ID" value="MFD1007350.1"/>
    <property type="molecule type" value="Genomic_DNA"/>
</dbReference>
<evidence type="ECO:0000256" key="5">
    <source>
        <dbReference type="ARBA" id="ARBA00023136"/>
    </source>
</evidence>
<evidence type="ECO:0000256" key="2">
    <source>
        <dbReference type="ARBA" id="ARBA00008974"/>
    </source>
</evidence>
<evidence type="ECO:0000256" key="1">
    <source>
        <dbReference type="ARBA" id="ARBA00004141"/>
    </source>
</evidence>
<evidence type="ECO:0000313" key="7">
    <source>
        <dbReference type="EMBL" id="MFD1007350.1"/>
    </source>
</evidence>
<feature type="transmembrane region" description="Helical" evidence="6">
    <location>
        <begin position="254"/>
        <end position="275"/>
    </location>
</feature>
<proteinExistence type="inferred from homology"/>
<sequence>MSSTLKSSASTTTVEEIHDKSYGEESLAPQETRIMDRWSYFFAWLGGCVSIGTFTAGSSLVGTLNLLQSTLAIAVGCFVIGIFLAINGAAGHKYGIPFMVQSRSAFGFAGTRLPGLIRAVPALVWFGFQSWIGAGALNTCSAVLFGYSNIWLFFICFQALQIGLSVLGFHGIKWLENIGSFFIIACLIYMFVSVVDKYGDVLGDKLVGIEGSWGIEFWGATMLFLGIYSTMMLNVSDYSRELHHDTKRGILVTIYSLSILPATLFMGLIGVMVSTATGVVDPIEVFTSAVDNKPLLVTTLLFIAFAQVTTNILNNCIPPTYVMMDIFGFSFKKASVITGLLAFATCPWLLVTAESADGLIIFIKTYSAFIGPILAVLIVDYYLIRNRTLIVSQFYDANGPYKGINWAAYIAVFAGVPVALYFSNVSFYASLLPSAIVYYLLMKNKMVGSERFSQ</sequence>
<gene>
    <name evidence="7" type="ORF">ACFQ1C_04155</name>
</gene>
<protein>
    <submittedName>
        <fullName evidence="7">NCS1 family transporter</fullName>
    </submittedName>
</protein>
<dbReference type="RefSeq" id="WP_379557275.1">
    <property type="nucleotide sequence ID" value="NZ_JBHTJS010000011.1"/>
</dbReference>
<feature type="transmembrane region" description="Helical" evidence="6">
    <location>
        <begin position="122"/>
        <end position="144"/>
    </location>
</feature>
<dbReference type="Gene3D" id="1.10.4160.10">
    <property type="entry name" value="Hydantoin permease"/>
    <property type="match status" value="1"/>
</dbReference>
<feature type="transmembrane region" description="Helical" evidence="6">
    <location>
        <begin position="178"/>
        <end position="195"/>
    </location>
</feature>
<organism evidence="7 8">
    <name type="scientific">Oceanisphaera ostreae</name>
    <dbReference type="NCBI Taxonomy" id="914151"/>
    <lineage>
        <taxon>Bacteria</taxon>
        <taxon>Pseudomonadati</taxon>
        <taxon>Pseudomonadota</taxon>
        <taxon>Gammaproteobacteria</taxon>
        <taxon>Aeromonadales</taxon>
        <taxon>Aeromonadaceae</taxon>
        <taxon>Oceanisphaera</taxon>
    </lineage>
</organism>
<evidence type="ECO:0000256" key="4">
    <source>
        <dbReference type="ARBA" id="ARBA00022989"/>
    </source>
</evidence>
<comment type="subcellular location">
    <subcellularLocation>
        <location evidence="1">Membrane</location>
        <topology evidence="1">Multi-pass membrane protein</topology>
    </subcellularLocation>
</comment>
<feature type="transmembrane region" description="Helical" evidence="6">
    <location>
        <begin position="426"/>
        <end position="442"/>
    </location>
</feature>
<keyword evidence="3 6" id="KW-0812">Transmembrane</keyword>
<dbReference type="PANTHER" id="PTHR30618:SF0">
    <property type="entry name" value="PURINE-URACIL PERMEASE NCS1"/>
    <property type="match status" value="1"/>
</dbReference>
<feature type="transmembrane region" description="Helical" evidence="6">
    <location>
        <begin position="40"/>
        <end position="60"/>
    </location>
</feature>